<dbReference type="OrthoDB" id="7067800at2"/>
<dbReference type="GO" id="GO:0046872">
    <property type="term" value="F:metal ion binding"/>
    <property type="evidence" value="ECO:0007669"/>
    <property type="project" value="UniProtKB-KW"/>
</dbReference>
<evidence type="ECO:0000256" key="11">
    <source>
        <dbReference type="ARBA" id="ARBA00060547"/>
    </source>
</evidence>
<evidence type="ECO:0000256" key="2">
    <source>
        <dbReference type="ARBA" id="ARBA00002204"/>
    </source>
</evidence>
<dbReference type="GO" id="GO:0019441">
    <property type="term" value="P:L-tryptophan catabolic process to kynurenine"/>
    <property type="evidence" value="ECO:0007669"/>
    <property type="project" value="InterPro"/>
</dbReference>
<reference evidence="12 13" key="1">
    <citation type="journal article" date="2007" name="Nat. Biotechnol.">
        <title>Complete genome sequence of the myxobacterium Sorangium cellulosum.</title>
        <authorList>
            <person name="Schneiker S."/>
            <person name="Perlova O."/>
            <person name="Kaiser O."/>
            <person name="Gerth K."/>
            <person name="Alici A."/>
            <person name="Altmeyer M.O."/>
            <person name="Bartels D."/>
            <person name="Bekel T."/>
            <person name="Beyer S."/>
            <person name="Bode E."/>
            <person name="Bode H.B."/>
            <person name="Bolten C.J."/>
            <person name="Choudhuri J.V."/>
            <person name="Doss S."/>
            <person name="Elnakady Y.A."/>
            <person name="Frank B."/>
            <person name="Gaigalat L."/>
            <person name="Goesmann A."/>
            <person name="Groeger C."/>
            <person name="Gross F."/>
            <person name="Jelsbak L."/>
            <person name="Jelsbak L."/>
            <person name="Kalinowski J."/>
            <person name="Kegler C."/>
            <person name="Knauber T."/>
            <person name="Konietzny S."/>
            <person name="Kopp M."/>
            <person name="Krause L."/>
            <person name="Krug D."/>
            <person name="Linke B."/>
            <person name="Mahmud T."/>
            <person name="Martinez-Arias R."/>
            <person name="McHardy A.C."/>
            <person name="Merai M."/>
            <person name="Meyer F."/>
            <person name="Mormann S."/>
            <person name="Munoz-Dorado J."/>
            <person name="Perez J."/>
            <person name="Pradella S."/>
            <person name="Rachid S."/>
            <person name="Raddatz G."/>
            <person name="Rosenau F."/>
            <person name="Rueckert C."/>
            <person name="Sasse F."/>
            <person name="Scharfe M."/>
            <person name="Schuster S.C."/>
            <person name="Suen G."/>
            <person name="Treuner-Lange A."/>
            <person name="Velicer G.J."/>
            <person name="Vorholter F.-J."/>
            <person name="Weissman K.J."/>
            <person name="Welch R.D."/>
            <person name="Wenzel S.C."/>
            <person name="Whitworth D.E."/>
            <person name="Wilhelm S."/>
            <person name="Wittmann C."/>
            <person name="Bloecker H."/>
            <person name="Puehler A."/>
            <person name="Mueller R."/>
        </authorList>
    </citation>
    <scope>NUCLEOTIDE SEQUENCE [LARGE SCALE GENOMIC DNA]</scope>
    <source>
        <strain evidence="13">So ce56</strain>
    </source>
</reference>
<dbReference type="InterPro" id="IPR007325">
    <property type="entry name" value="KFase/CYL"/>
</dbReference>
<organism evidence="12 13">
    <name type="scientific">Sorangium cellulosum (strain So ce56)</name>
    <name type="common">Polyangium cellulosum (strain So ce56)</name>
    <dbReference type="NCBI Taxonomy" id="448385"/>
    <lineage>
        <taxon>Bacteria</taxon>
        <taxon>Pseudomonadati</taxon>
        <taxon>Myxococcota</taxon>
        <taxon>Polyangia</taxon>
        <taxon>Polyangiales</taxon>
        <taxon>Polyangiaceae</taxon>
        <taxon>Sorangium</taxon>
    </lineage>
</organism>
<dbReference type="RefSeq" id="WP_012234160.1">
    <property type="nucleotide sequence ID" value="NC_010162.1"/>
</dbReference>
<dbReference type="GO" id="GO:0004061">
    <property type="term" value="F:arylformamidase activity"/>
    <property type="evidence" value="ECO:0007669"/>
    <property type="project" value="UniProtKB-EC"/>
</dbReference>
<evidence type="ECO:0000256" key="5">
    <source>
        <dbReference type="ARBA" id="ARBA00014889"/>
    </source>
</evidence>
<comment type="subunit">
    <text evidence="3">Homodimer.</text>
</comment>
<evidence type="ECO:0000313" key="12">
    <source>
        <dbReference type="EMBL" id="CAN91683.1"/>
    </source>
</evidence>
<evidence type="ECO:0000256" key="9">
    <source>
        <dbReference type="ARBA" id="ARBA00023079"/>
    </source>
</evidence>
<evidence type="ECO:0000256" key="6">
    <source>
        <dbReference type="ARBA" id="ARBA00022723"/>
    </source>
</evidence>
<dbReference type="PANTHER" id="PTHR31118">
    <property type="entry name" value="CYCLASE-LIKE PROTEIN 2"/>
    <property type="match status" value="1"/>
</dbReference>
<gene>
    <name evidence="12" type="ordered locus">sce1525</name>
</gene>
<dbReference type="EC" id="3.5.1.9" evidence="4"/>
<dbReference type="AlphaFoldDB" id="A9FCP0"/>
<keyword evidence="8" id="KW-0862">Zinc</keyword>
<dbReference type="FunFam" id="3.50.30.50:FF:000001">
    <property type="entry name" value="Kynurenine formamidase"/>
    <property type="match status" value="1"/>
</dbReference>
<keyword evidence="9" id="KW-0823">Tryptophan catabolism</keyword>
<sequence>MRQSAPNQAQEPWVDVSVPIRDGMVHWPGNPPVEIVQTEHLERGDPATVSRLSLGVHTGTHVDAPVHFIVRAAGIDRVPLDRLIGPARVLDLGEIDSIQPAHLEPVEIHPGDRLLFKTKNSRRWSEERFRSDYTYLSPEAAHHLVERGVWALGIDYLSIGGMDGGAETHRVLLAAGVVIIEGLDLSRVEPGSYDLVALPIRLEGLDGAPARVVLRRRRSEETEKEHHGANEHS</sequence>
<dbReference type="HOGENOM" id="CLU_030671_3_1_7"/>
<dbReference type="SUPFAM" id="SSF102198">
    <property type="entry name" value="Putative cyclase"/>
    <property type="match status" value="1"/>
</dbReference>
<evidence type="ECO:0000313" key="13">
    <source>
        <dbReference type="Proteomes" id="UP000002139"/>
    </source>
</evidence>
<dbReference type="STRING" id="448385.sce1525"/>
<evidence type="ECO:0000256" key="1">
    <source>
        <dbReference type="ARBA" id="ARBA00001947"/>
    </source>
</evidence>
<name>A9FCP0_SORC5</name>
<comment type="function">
    <text evidence="2">Catalyzes the hydrolysis of N-formyl-L-kynurenine to L-kynurenine, the second step in the kynurenine pathway of tryptophan degradation.</text>
</comment>
<dbReference type="eggNOG" id="COG1878">
    <property type="taxonomic scope" value="Bacteria"/>
</dbReference>
<dbReference type="EMBL" id="AM746676">
    <property type="protein sequence ID" value="CAN91683.1"/>
    <property type="molecule type" value="Genomic_DNA"/>
</dbReference>
<proteinExistence type="predicted"/>
<dbReference type="KEGG" id="scl:sce1525"/>
<dbReference type="Pfam" id="PF04199">
    <property type="entry name" value="Cyclase"/>
    <property type="match status" value="1"/>
</dbReference>
<dbReference type="PANTHER" id="PTHR31118:SF32">
    <property type="entry name" value="KYNURENINE FORMAMIDASE"/>
    <property type="match status" value="1"/>
</dbReference>
<evidence type="ECO:0000256" key="3">
    <source>
        <dbReference type="ARBA" id="ARBA00011738"/>
    </source>
</evidence>
<keyword evidence="13" id="KW-1185">Reference proteome</keyword>
<keyword evidence="6" id="KW-0479">Metal-binding</keyword>
<dbReference type="BioCyc" id="SCEL448385:SCE_RS07870-MONOMER"/>
<evidence type="ECO:0000256" key="4">
    <source>
        <dbReference type="ARBA" id="ARBA00012930"/>
    </source>
</evidence>
<evidence type="ECO:0000256" key="7">
    <source>
        <dbReference type="ARBA" id="ARBA00022801"/>
    </source>
</evidence>
<evidence type="ECO:0000256" key="8">
    <source>
        <dbReference type="ARBA" id="ARBA00022833"/>
    </source>
</evidence>
<keyword evidence="7" id="KW-0378">Hydrolase</keyword>
<dbReference type="InterPro" id="IPR037175">
    <property type="entry name" value="KFase_sf"/>
</dbReference>
<dbReference type="Proteomes" id="UP000002139">
    <property type="component" value="Chromosome"/>
</dbReference>
<dbReference type="Gene3D" id="3.50.30.50">
    <property type="entry name" value="Putative cyclase"/>
    <property type="match status" value="1"/>
</dbReference>
<protein>
    <recommendedName>
        <fullName evidence="5">Kynurenine formamidase</fullName>
        <ecNumber evidence="4">3.5.1.9</ecNumber>
    </recommendedName>
</protein>
<accession>A9FCP0</accession>
<comment type="catalytic activity">
    <reaction evidence="10">
        <text>N-formyl-L-kynurenine + H2O = L-kynurenine + formate + H(+)</text>
        <dbReference type="Rhea" id="RHEA:13009"/>
        <dbReference type="ChEBI" id="CHEBI:15377"/>
        <dbReference type="ChEBI" id="CHEBI:15378"/>
        <dbReference type="ChEBI" id="CHEBI:15740"/>
        <dbReference type="ChEBI" id="CHEBI:57959"/>
        <dbReference type="ChEBI" id="CHEBI:58629"/>
        <dbReference type="EC" id="3.5.1.9"/>
    </reaction>
</comment>
<comment type="cofactor">
    <cofactor evidence="1">
        <name>Zn(2+)</name>
        <dbReference type="ChEBI" id="CHEBI:29105"/>
    </cofactor>
</comment>
<comment type="pathway">
    <text evidence="11">Amino-acid degradation; L-tryptophan degradation via kynurenine pathway; L-kynurenine from L-tryptophan: step 2/2.</text>
</comment>
<evidence type="ECO:0000256" key="10">
    <source>
        <dbReference type="ARBA" id="ARBA00048496"/>
    </source>
</evidence>